<sequence length="141" mass="16318">MNVNSTAEQAESEEIEELEEDFVKDELYDSDIDAKNELWVSQKLGVKKKKGRGESKSSKKLKKANNVLSCPGCFTIICFDSQQHEKYKEQYRAILVENCRVDSETIFEEDYNPVHCSSCQNHVGYVDRDQVYHFFNVLSGY</sequence>
<dbReference type="PANTHER" id="PTHR15967">
    <property type="entry name" value="E2F-ASSOCIATED PHOSPHOPROTEIN"/>
    <property type="match status" value="1"/>
</dbReference>
<comment type="caution">
    <text evidence="1">The sequence shown here is derived from an EMBL/GenBank/DDBJ whole genome shotgun (WGS) entry which is preliminary data.</text>
</comment>
<evidence type="ECO:0000313" key="2">
    <source>
        <dbReference type="Proteomes" id="UP000187429"/>
    </source>
</evidence>
<keyword evidence="2" id="KW-1185">Reference proteome</keyword>
<dbReference type="InterPro" id="IPR019370">
    <property type="entry name" value="E2F-assoc_phosphoprotein"/>
</dbReference>
<dbReference type="OrthoDB" id="122464at2759"/>
<dbReference type="GO" id="GO:0005634">
    <property type="term" value="C:nucleus"/>
    <property type="evidence" value="ECO:0007669"/>
    <property type="project" value="TreeGrafter"/>
</dbReference>
<organism evidence="1 2">
    <name type="scientific">Smittium culicis</name>
    <dbReference type="NCBI Taxonomy" id="133412"/>
    <lineage>
        <taxon>Eukaryota</taxon>
        <taxon>Fungi</taxon>
        <taxon>Fungi incertae sedis</taxon>
        <taxon>Zoopagomycota</taxon>
        <taxon>Kickxellomycotina</taxon>
        <taxon>Harpellomycetes</taxon>
        <taxon>Harpellales</taxon>
        <taxon>Legeriomycetaceae</taxon>
        <taxon>Smittium</taxon>
    </lineage>
</organism>
<protein>
    <submittedName>
        <fullName evidence="1">E2F-associated phosphoprotein</fullName>
    </submittedName>
</protein>
<dbReference type="EMBL" id="LSSM01000583">
    <property type="protein sequence ID" value="OMJ28458.1"/>
    <property type="molecule type" value="Genomic_DNA"/>
</dbReference>
<accession>A0A1R1YNH9</accession>
<evidence type="ECO:0000313" key="1">
    <source>
        <dbReference type="EMBL" id="OMJ28458.1"/>
    </source>
</evidence>
<proteinExistence type="predicted"/>
<dbReference type="PANTHER" id="PTHR15967:SF0">
    <property type="entry name" value="E2F-ASSOCIATED PHOSPHOPROTEIN"/>
    <property type="match status" value="1"/>
</dbReference>
<reference evidence="2" key="1">
    <citation type="submission" date="2017-01" db="EMBL/GenBank/DDBJ databases">
        <authorList>
            <person name="Wang Y."/>
            <person name="White M."/>
            <person name="Kvist S."/>
            <person name="Moncalvo J.-M."/>
        </authorList>
    </citation>
    <scope>NUCLEOTIDE SEQUENCE [LARGE SCALE GENOMIC DNA]</scope>
    <source>
        <strain evidence="2">ID-206-W2</strain>
    </source>
</reference>
<dbReference type="AlphaFoldDB" id="A0A1R1YNH9"/>
<dbReference type="Pfam" id="PF10238">
    <property type="entry name" value="Eapp_C"/>
    <property type="match status" value="1"/>
</dbReference>
<gene>
    <name evidence="1" type="ORF">AYI69_g2066</name>
</gene>
<dbReference type="Proteomes" id="UP000187429">
    <property type="component" value="Unassembled WGS sequence"/>
</dbReference>
<name>A0A1R1YNH9_9FUNG</name>